<dbReference type="InParanoid" id="G9N464"/>
<proteinExistence type="predicted"/>
<keyword evidence="1" id="KW-0732">Signal</keyword>
<feature type="chain" id="PRO_5003523936" evidence="1">
    <location>
        <begin position="17"/>
        <end position="128"/>
    </location>
</feature>
<dbReference type="HOGENOM" id="CLU_2073483_0_0_1"/>
<evidence type="ECO:0000256" key="1">
    <source>
        <dbReference type="SAM" id="SignalP"/>
    </source>
</evidence>
<dbReference type="GeneID" id="25797087"/>
<feature type="signal peptide" evidence="1">
    <location>
        <begin position="1"/>
        <end position="16"/>
    </location>
</feature>
<comment type="caution">
    <text evidence="2">The sequence shown here is derived from an EMBL/GenBank/DDBJ whole genome shotgun (WGS) entry which is preliminary data.</text>
</comment>
<evidence type="ECO:0000313" key="2">
    <source>
        <dbReference type="EMBL" id="EHK18390.1"/>
    </source>
</evidence>
<dbReference type="OrthoDB" id="4825202at2759"/>
<organism evidence="2 3">
    <name type="scientific">Hypocrea virens (strain Gv29-8 / FGSC 10586)</name>
    <name type="common">Gliocladium virens</name>
    <name type="synonym">Trichoderma virens</name>
    <dbReference type="NCBI Taxonomy" id="413071"/>
    <lineage>
        <taxon>Eukaryota</taxon>
        <taxon>Fungi</taxon>
        <taxon>Dikarya</taxon>
        <taxon>Ascomycota</taxon>
        <taxon>Pezizomycotina</taxon>
        <taxon>Sordariomycetes</taxon>
        <taxon>Hypocreomycetidae</taxon>
        <taxon>Hypocreales</taxon>
        <taxon>Hypocreaceae</taxon>
        <taxon>Trichoderma</taxon>
    </lineage>
</organism>
<dbReference type="OMA" id="HYHGASC"/>
<accession>G9N464</accession>
<dbReference type="Proteomes" id="UP000007115">
    <property type="component" value="Unassembled WGS sequence"/>
</dbReference>
<name>G9N464_HYPVG</name>
<sequence>MRAAIFLAALSSLVMAAPQGEPSPDSEIGLIFTYTNGTQSEMVPVEDSISQVPLNSGGIVDNVFVRPLLNPATPGRYYGARCAFLDAQSRGLGVGQVNGPGIIILESKDVIDTLEGHTTLKLHMPSAQ</sequence>
<gene>
    <name evidence="2" type="ORF">TRIVIDRAFT_68414</name>
</gene>
<dbReference type="eggNOG" id="ENOG502RR7H">
    <property type="taxonomic scope" value="Eukaryota"/>
</dbReference>
<dbReference type="EMBL" id="ABDF02000086">
    <property type="protein sequence ID" value="EHK18390.1"/>
    <property type="molecule type" value="Genomic_DNA"/>
</dbReference>
<dbReference type="RefSeq" id="XP_013952591.1">
    <property type="nucleotide sequence ID" value="XM_014097116.1"/>
</dbReference>
<protein>
    <submittedName>
        <fullName evidence="2">Uncharacterized protein</fullName>
    </submittedName>
</protein>
<reference evidence="2 3" key="1">
    <citation type="journal article" date="2011" name="Genome Biol.">
        <title>Comparative genome sequence analysis underscores mycoparasitism as the ancestral life style of Trichoderma.</title>
        <authorList>
            <person name="Kubicek C.P."/>
            <person name="Herrera-Estrella A."/>
            <person name="Seidl-Seiboth V."/>
            <person name="Martinez D.A."/>
            <person name="Druzhinina I.S."/>
            <person name="Thon M."/>
            <person name="Zeilinger S."/>
            <person name="Casas-Flores S."/>
            <person name="Horwitz B.A."/>
            <person name="Mukherjee P.K."/>
            <person name="Mukherjee M."/>
            <person name="Kredics L."/>
            <person name="Alcaraz L.D."/>
            <person name="Aerts A."/>
            <person name="Antal Z."/>
            <person name="Atanasova L."/>
            <person name="Cervantes-Badillo M.G."/>
            <person name="Challacombe J."/>
            <person name="Chertkov O."/>
            <person name="McCluskey K."/>
            <person name="Coulpier F."/>
            <person name="Deshpande N."/>
            <person name="von Doehren H."/>
            <person name="Ebbole D.J."/>
            <person name="Esquivel-Naranjo E.U."/>
            <person name="Fekete E."/>
            <person name="Flipphi M."/>
            <person name="Glaser F."/>
            <person name="Gomez-Rodriguez E.Y."/>
            <person name="Gruber S."/>
            <person name="Han C."/>
            <person name="Henrissat B."/>
            <person name="Hermosa R."/>
            <person name="Hernandez-Onate M."/>
            <person name="Karaffa L."/>
            <person name="Kosti I."/>
            <person name="Le Crom S."/>
            <person name="Lindquist E."/>
            <person name="Lucas S."/>
            <person name="Luebeck M."/>
            <person name="Luebeck P.S."/>
            <person name="Margeot A."/>
            <person name="Metz B."/>
            <person name="Misra M."/>
            <person name="Nevalainen H."/>
            <person name="Omann M."/>
            <person name="Packer N."/>
            <person name="Perrone G."/>
            <person name="Uresti-Rivera E.E."/>
            <person name="Salamov A."/>
            <person name="Schmoll M."/>
            <person name="Seiboth B."/>
            <person name="Shapiro H."/>
            <person name="Sukno S."/>
            <person name="Tamayo-Ramos J.A."/>
            <person name="Tisch D."/>
            <person name="Wiest A."/>
            <person name="Wilkinson H.H."/>
            <person name="Zhang M."/>
            <person name="Coutinho P.M."/>
            <person name="Kenerley C.M."/>
            <person name="Monte E."/>
            <person name="Baker S.E."/>
            <person name="Grigoriev I.V."/>
        </authorList>
    </citation>
    <scope>NUCLEOTIDE SEQUENCE [LARGE SCALE GENOMIC DNA]</scope>
    <source>
        <strain evidence="3">Gv29-8 / FGSC 10586</strain>
    </source>
</reference>
<dbReference type="VEuPathDB" id="FungiDB:TRIVIDRAFT_68414"/>
<dbReference type="AlphaFoldDB" id="G9N464"/>
<evidence type="ECO:0000313" key="3">
    <source>
        <dbReference type="Proteomes" id="UP000007115"/>
    </source>
</evidence>
<keyword evidence="3" id="KW-1185">Reference proteome</keyword>